<dbReference type="OrthoDB" id="4925822at2759"/>
<evidence type="ECO:0000313" key="5">
    <source>
        <dbReference type="Proteomes" id="UP000226431"/>
    </source>
</evidence>
<keyword evidence="3" id="KW-0732">Signal</keyword>
<keyword evidence="2" id="KW-0812">Transmembrane</keyword>
<proteinExistence type="predicted"/>
<dbReference type="Proteomes" id="UP000226431">
    <property type="component" value="Unassembled WGS sequence"/>
</dbReference>
<evidence type="ECO:0000313" key="4">
    <source>
        <dbReference type="EMBL" id="PHH71632.1"/>
    </source>
</evidence>
<sequence>MKPLLLLLAIGLQLGLATPIPPPYPYDHHMPVLPRLRNSIDSIATLLAPLSVLCCGPRLRPVFDIDSETSEFMTDANGDVLLVTPSPKLRLVAWNPSGRLFYSVPHGRPPVAILVFFLWLLASCWYFARPLQQDVPDAESTNTSSPTSPDARREKSRFR</sequence>
<gene>
    <name evidence="4" type="ORF">CDD80_5107</name>
</gene>
<feature type="signal peptide" evidence="3">
    <location>
        <begin position="1"/>
        <end position="17"/>
    </location>
</feature>
<dbReference type="EMBL" id="NJES01000491">
    <property type="protein sequence ID" value="PHH71632.1"/>
    <property type="molecule type" value="Genomic_DNA"/>
</dbReference>
<reference evidence="4 5" key="1">
    <citation type="submission" date="2017-06" db="EMBL/GenBank/DDBJ databases">
        <title>Ant-infecting Ophiocordyceps genomes reveal a high diversity of potential behavioral manipulation genes and a possible major role for enterotoxins.</title>
        <authorList>
            <person name="De Bekker C."/>
            <person name="Evans H.C."/>
            <person name="Brachmann A."/>
            <person name="Hughes D.P."/>
        </authorList>
    </citation>
    <scope>NUCLEOTIDE SEQUENCE [LARGE SCALE GENOMIC DNA]</scope>
    <source>
        <strain evidence="4 5">Map16</strain>
    </source>
</reference>
<evidence type="ECO:0000256" key="3">
    <source>
        <dbReference type="SAM" id="SignalP"/>
    </source>
</evidence>
<feature type="chain" id="PRO_5012609373" evidence="3">
    <location>
        <begin position="18"/>
        <end position="159"/>
    </location>
</feature>
<keyword evidence="2" id="KW-1133">Transmembrane helix</keyword>
<feature type="transmembrane region" description="Helical" evidence="2">
    <location>
        <begin position="111"/>
        <end position="128"/>
    </location>
</feature>
<evidence type="ECO:0000256" key="2">
    <source>
        <dbReference type="SAM" id="Phobius"/>
    </source>
</evidence>
<keyword evidence="2" id="KW-0472">Membrane</keyword>
<feature type="region of interest" description="Disordered" evidence="1">
    <location>
        <begin position="136"/>
        <end position="159"/>
    </location>
</feature>
<feature type="compositionally biased region" description="Polar residues" evidence="1">
    <location>
        <begin position="139"/>
        <end position="148"/>
    </location>
</feature>
<name>A0A2C5YWB1_9HYPO</name>
<keyword evidence="5" id="KW-1185">Reference proteome</keyword>
<organism evidence="4 5">
    <name type="scientific">Ophiocordyceps camponoti-rufipedis</name>
    <dbReference type="NCBI Taxonomy" id="2004952"/>
    <lineage>
        <taxon>Eukaryota</taxon>
        <taxon>Fungi</taxon>
        <taxon>Dikarya</taxon>
        <taxon>Ascomycota</taxon>
        <taxon>Pezizomycotina</taxon>
        <taxon>Sordariomycetes</taxon>
        <taxon>Hypocreomycetidae</taxon>
        <taxon>Hypocreales</taxon>
        <taxon>Ophiocordycipitaceae</taxon>
        <taxon>Ophiocordyceps</taxon>
    </lineage>
</organism>
<evidence type="ECO:0000256" key="1">
    <source>
        <dbReference type="SAM" id="MobiDB-lite"/>
    </source>
</evidence>
<dbReference type="AlphaFoldDB" id="A0A2C5YWB1"/>
<comment type="caution">
    <text evidence="4">The sequence shown here is derived from an EMBL/GenBank/DDBJ whole genome shotgun (WGS) entry which is preliminary data.</text>
</comment>
<protein>
    <submittedName>
        <fullName evidence="4">Uncharacterized protein</fullName>
    </submittedName>
</protein>
<accession>A0A2C5YWB1</accession>